<dbReference type="Gene3D" id="3.40.190.10">
    <property type="entry name" value="Periplasmic binding protein-like II"/>
    <property type="match status" value="1"/>
</dbReference>
<reference evidence="2" key="1">
    <citation type="submission" date="2018-05" db="EMBL/GenBank/DDBJ databases">
        <authorList>
            <person name="Lanie J.A."/>
            <person name="Ng W.-L."/>
            <person name="Kazmierczak K.M."/>
            <person name="Andrzejewski T.M."/>
            <person name="Davidsen T.M."/>
            <person name="Wayne K.J."/>
            <person name="Tettelin H."/>
            <person name="Glass J.I."/>
            <person name="Rusch D."/>
            <person name="Podicherti R."/>
            <person name="Tsui H.-C.T."/>
            <person name="Winkler M.E."/>
        </authorList>
    </citation>
    <scope>NUCLEOTIDE SEQUENCE</scope>
</reference>
<dbReference type="GO" id="GO:0015833">
    <property type="term" value="P:peptide transport"/>
    <property type="evidence" value="ECO:0007669"/>
    <property type="project" value="TreeGrafter"/>
</dbReference>
<sequence length="350" mass="38458">MTLRTIRKTVAMLILSSVLALIVACAGEAETIIVEKEVIKEVPVEKVVEKQVVKEVEVPGETVVVEKEVVKTVEVAGETVVVEKIRTVVEEVPVEVIVEKEVVKVVEIEVNKPQTYSEAPGLSQAVSAGSLPPVSERLPSDPMVMPVFGSIGKYGGTLRRGYLGPADGCNMFRVSRTSLVRFAADGFNLIPSVAKSLTPNSDGSVWTAKLRKGMKWSDGSPFTADDFMFQYEDVIMNDELTPSKPPFLKLGDGLGEVAKIDETTVEFRFPGQNFLFAEIAAQADEACYGNTRNVPWAPAHYMKQFLPKYNSDVDALAEAGGFEDWTQLYLSRTQYNLNVDKPTIAPWKFS</sequence>
<dbReference type="PANTHER" id="PTHR30290">
    <property type="entry name" value="PERIPLASMIC BINDING COMPONENT OF ABC TRANSPORTER"/>
    <property type="match status" value="1"/>
</dbReference>
<organism evidence="2">
    <name type="scientific">marine metagenome</name>
    <dbReference type="NCBI Taxonomy" id="408172"/>
    <lineage>
        <taxon>unclassified sequences</taxon>
        <taxon>metagenomes</taxon>
        <taxon>ecological metagenomes</taxon>
    </lineage>
</organism>
<feature type="domain" description="Solute-binding protein family 5" evidence="1">
    <location>
        <begin position="189"/>
        <end position="288"/>
    </location>
</feature>
<dbReference type="Pfam" id="PF00496">
    <property type="entry name" value="SBP_bac_5"/>
    <property type="match status" value="1"/>
</dbReference>
<name>A0A381XH98_9ZZZZ</name>
<dbReference type="EMBL" id="UINC01015181">
    <property type="protein sequence ID" value="SVA64116.1"/>
    <property type="molecule type" value="Genomic_DNA"/>
</dbReference>
<dbReference type="InterPro" id="IPR039424">
    <property type="entry name" value="SBP_5"/>
</dbReference>
<evidence type="ECO:0000313" key="2">
    <source>
        <dbReference type="EMBL" id="SVA64116.1"/>
    </source>
</evidence>
<dbReference type="PANTHER" id="PTHR30290:SF62">
    <property type="entry name" value="OLIGOPEPTIDE ABC TRANSPORTER, PERIPLASMIC OLIGOPEPTIDE-BINDING PROTEIN"/>
    <property type="match status" value="1"/>
</dbReference>
<feature type="non-terminal residue" evidence="2">
    <location>
        <position position="350"/>
    </location>
</feature>
<dbReference type="PROSITE" id="PS51257">
    <property type="entry name" value="PROKAR_LIPOPROTEIN"/>
    <property type="match status" value="1"/>
</dbReference>
<proteinExistence type="predicted"/>
<accession>A0A381XH98</accession>
<protein>
    <recommendedName>
        <fullName evidence="1">Solute-binding protein family 5 domain-containing protein</fullName>
    </recommendedName>
</protein>
<dbReference type="GO" id="GO:1904680">
    <property type="term" value="F:peptide transmembrane transporter activity"/>
    <property type="evidence" value="ECO:0007669"/>
    <property type="project" value="TreeGrafter"/>
</dbReference>
<gene>
    <name evidence="2" type="ORF">METZ01_LOCUS116970</name>
</gene>
<evidence type="ECO:0000259" key="1">
    <source>
        <dbReference type="Pfam" id="PF00496"/>
    </source>
</evidence>
<dbReference type="InterPro" id="IPR000914">
    <property type="entry name" value="SBP_5_dom"/>
</dbReference>
<dbReference type="AlphaFoldDB" id="A0A381XH98"/>
<dbReference type="SUPFAM" id="SSF53850">
    <property type="entry name" value="Periplasmic binding protein-like II"/>
    <property type="match status" value="1"/>
</dbReference>